<protein>
    <submittedName>
        <fullName evidence="1">Uncharacterized protein</fullName>
    </submittedName>
</protein>
<dbReference type="OrthoDB" id="338614at2759"/>
<dbReference type="EMBL" id="KV722872">
    <property type="protein sequence ID" value="OCH83680.1"/>
    <property type="molecule type" value="Genomic_DNA"/>
</dbReference>
<organism evidence="1 2">
    <name type="scientific">Obba rivulosa</name>
    <dbReference type="NCBI Taxonomy" id="1052685"/>
    <lineage>
        <taxon>Eukaryota</taxon>
        <taxon>Fungi</taxon>
        <taxon>Dikarya</taxon>
        <taxon>Basidiomycota</taxon>
        <taxon>Agaricomycotina</taxon>
        <taxon>Agaricomycetes</taxon>
        <taxon>Polyporales</taxon>
        <taxon>Gelatoporiaceae</taxon>
        <taxon>Obba</taxon>
    </lineage>
</organism>
<keyword evidence="2" id="KW-1185">Reference proteome</keyword>
<evidence type="ECO:0000313" key="1">
    <source>
        <dbReference type="EMBL" id="OCH83680.1"/>
    </source>
</evidence>
<proteinExistence type="predicted"/>
<evidence type="ECO:0000313" key="2">
    <source>
        <dbReference type="Proteomes" id="UP000250043"/>
    </source>
</evidence>
<accession>A0A8E2DDF4</accession>
<name>A0A8E2DDF4_9APHY</name>
<gene>
    <name evidence="1" type="ORF">OBBRIDRAFT_799668</name>
</gene>
<sequence length="60" mass="6871">MADRAPMMDSPRLADYVADLNLKFMRWRTLPALNLQKLAKTRWLLLSMCTLGCATSRARS</sequence>
<reference evidence="1 2" key="1">
    <citation type="submission" date="2016-07" db="EMBL/GenBank/DDBJ databases">
        <title>Draft genome of the white-rot fungus Obba rivulosa 3A-2.</title>
        <authorList>
            <consortium name="DOE Joint Genome Institute"/>
            <person name="Miettinen O."/>
            <person name="Riley R."/>
            <person name="Acob R."/>
            <person name="Barry K."/>
            <person name="Cullen D."/>
            <person name="De Vries R."/>
            <person name="Hainaut M."/>
            <person name="Hatakka A."/>
            <person name="Henrissat B."/>
            <person name="Hilden K."/>
            <person name="Kuo R."/>
            <person name="Labutti K."/>
            <person name="Lipzen A."/>
            <person name="Makela M.R."/>
            <person name="Sandor L."/>
            <person name="Spatafora J.W."/>
            <person name="Grigoriev I.V."/>
            <person name="Hibbett D.S."/>
        </authorList>
    </citation>
    <scope>NUCLEOTIDE SEQUENCE [LARGE SCALE GENOMIC DNA]</scope>
    <source>
        <strain evidence="1 2">3A-2</strain>
    </source>
</reference>
<dbReference type="Proteomes" id="UP000250043">
    <property type="component" value="Unassembled WGS sequence"/>
</dbReference>
<dbReference type="AlphaFoldDB" id="A0A8E2DDF4"/>
<dbReference type="Gene3D" id="3.40.50.720">
    <property type="entry name" value="NAD(P)-binding Rossmann-like Domain"/>
    <property type="match status" value="1"/>
</dbReference>